<accession>A0ABS5KKI6</accession>
<organism evidence="2 3">
    <name type="scientific">Catenulispora pinistramenti</name>
    <dbReference type="NCBI Taxonomy" id="2705254"/>
    <lineage>
        <taxon>Bacteria</taxon>
        <taxon>Bacillati</taxon>
        <taxon>Actinomycetota</taxon>
        <taxon>Actinomycetes</taxon>
        <taxon>Catenulisporales</taxon>
        <taxon>Catenulisporaceae</taxon>
        <taxon>Catenulispora</taxon>
    </lineage>
</organism>
<dbReference type="Gene3D" id="3.40.30.10">
    <property type="entry name" value="Glutaredoxin"/>
    <property type="match status" value="1"/>
</dbReference>
<evidence type="ECO:0000313" key="3">
    <source>
        <dbReference type="Proteomes" id="UP000730482"/>
    </source>
</evidence>
<dbReference type="InterPro" id="IPR004879">
    <property type="entry name" value="Ssp411-like_TRX"/>
</dbReference>
<sequence length="28" mass="3375">MFEEARRRDVPILLSIGYAACHWCHLMR</sequence>
<dbReference type="Pfam" id="PF03190">
    <property type="entry name" value="Thioredox_DsbH"/>
    <property type="match status" value="1"/>
</dbReference>
<evidence type="ECO:0000259" key="1">
    <source>
        <dbReference type="Pfam" id="PF03190"/>
    </source>
</evidence>
<evidence type="ECO:0000313" key="2">
    <source>
        <dbReference type="EMBL" id="MBS2546581.1"/>
    </source>
</evidence>
<keyword evidence="3" id="KW-1185">Reference proteome</keyword>
<reference evidence="2 3" key="1">
    <citation type="submission" date="2020-02" db="EMBL/GenBank/DDBJ databases">
        <title>Acidophilic actinobacteria isolated from forest soil.</title>
        <authorList>
            <person name="Golinska P."/>
        </authorList>
    </citation>
    <scope>NUCLEOTIDE SEQUENCE [LARGE SCALE GENOMIC DNA]</scope>
    <source>
        <strain evidence="2 3">NL8</strain>
    </source>
</reference>
<protein>
    <submittedName>
        <fullName evidence="2">DUF255 domain-containing protein</fullName>
    </submittedName>
</protein>
<proteinExistence type="predicted"/>
<dbReference type="EMBL" id="JAAFYZ010000015">
    <property type="protein sequence ID" value="MBS2546581.1"/>
    <property type="molecule type" value="Genomic_DNA"/>
</dbReference>
<gene>
    <name evidence="2" type="ORF">KGQ19_06850</name>
</gene>
<feature type="domain" description="Spermatogenesis-associated protein 20-like TRX" evidence="1">
    <location>
        <begin position="2"/>
        <end position="27"/>
    </location>
</feature>
<comment type="caution">
    <text evidence="2">The sequence shown here is derived from an EMBL/GenBank/DDBJ whole genome shotgun (WGS) entry which is preliminary data.</text>
</comment>
<dbReference type="Proteomes" id="UP000730482">
    <property type="component" value="Unassembled WGS sequence"/>
</dbReference>
<name>A0ABS5KKI6_9ACTN</name>